<accession>A0ABX1J0C0</accession>
<feature type="domain" description="Mce/MlaD" evidence="2">
    <location>
        <begin position="48"/>
        <end position="121"/>
    </location>
</feature>
<keyword evidence="4" id="KW-1185">Reference proteome</keyword>
<keyword evidence="1" id="KW-1133">Transmembrane helix</keyword>
<gene>
    <name evidence="3" type="ORF">HFP15_10015</name>
</gene>
<proteinExistence type="predicted"/>
<dbReference type="Pfam" id="PF02470">
    <property type="entry name" value="MlaD"/>
    <property type="match status" value="1"/>
</dbReference>
<dbReference type="EMBL" id="JAAXLS010000004">
    <property type="protein sequence ID" value="NKQ53217.1"/>
    <property type="molecule type" value="Genomic_DNA"/>
</dbReference>
<dbReference type="PANTHER" id="PTHR33371:SF4">
    <property type="entry name" value="INTERMEMBRANE PHOSPHOLIPID TRANSPORT SYSTEM BINDING PROTEIN MLAD"/>
    <property type="match status" value="1"/>
</dbReference>
<keyword evidence="1" id="KW-0472">Membrane</keyword>
<dbReference type="RefSeq" id="WP_168513910.1">
    <property type="nucleotide sequence ID" value="NZ_JAAXLS010000004.1"/>
</dbReference>
<organism evidence="3 4">
    <name type="scientific">Amycolatopsis acididurans</name>
    <dbReference type="NCBI Taxonomy" id="2724524"/>
    <lineage>
        <taxon>Bacteria</taxon>
        <taxon>Bacillati</taxon>
        <taxon>Actinomycetota</taxon>
        <taxon>Actinomycetes</taxon>
        <taxon>Pseudonocardiales</taxon>
        <taxon>Pseudonocardiaceae</taxon>
        <taxon>Amycolatopsis</taxon>
    </lineage>
</organism>
<keyword evidence="1" id="KW-0812">Transmembrane</keyword>
<dbReference type="InterPro" id="IPR052336">
    <property type="entry name" value="MlaD_Phospholipid_Transporter"/>
</dbReference>
<reference evidence="3 4" key="1">
    <citation type="submission" date="2020-04" db="EMBL/GenBank/DDBJ databases">
        <title>Novel species.</title>
        <authorList>
            <person name="Teo W.F.A."/>
            <person name="Lipun K."/>
            <person name="Srisuk N."/>
            <person name="Duangmal K."/>
        </authorList>
    </citation>
    <scope>NUCLEOTIDE SEQUENCE [LARGE SCALE GENOMIC DNA]</scope>
    <source>
        <strain evidence="3 4">K13G38</strain>
    </source>
</reference>
<comment type="caution">
    <text evidence="3">The sequence shown here is derived from an EMBL/GenBank/DDBJ whole genome shotgun (WGS) entry which is preliminary data.</text>
</comment>
<dbReference type="Proteomes" id="UP000715441">
    <property type="component" value="Unassembled WGS sequence"/>
</dbReference>
<feature type="transmembrane region" description="Helical" evidence="1">
    <location>
        <begin position="18"/>
        <end position="37"/>
    </location>
</feature>
<sequence>MSPKALPGTGIFRGRRNVLLWTIVVAVVALALLGLAVKPEVQTWLKSGDTIKAAFSANDQLYPNESKVKLDGLDVGVVTDVTPTQSGPVVVTMKVDSGTLEKLGSQPRAAIEPTTVLGGIYSVSLSQGGHSGTYDAATTIPVERTSTPVELDRVLEALPPSALTGLQSTVKNLDQSLRNGAGAELDTFAQKAPDVMQNGGQVLDAVQGTRPYTDLQSMVTNVDSLAGALSKNDGQLDGIMRDLDTTTRALAGGSKPLASAISTLPQTLVSTRTGMQQLGQTLDELTATAPAFIPAAGELTPALKKLSPVVAQARPVVHDLVPLLDDAQPLVEQLVPASKTATGVLDDVRGPVLDRVNGPIMSALLNTWHGTGPYEGDGGGDQADQKFYQEIAYTFAGFDNVAKIFSKNGYTINFALGTGTSGIETGKTPLVGQLPLVPQLLQNLGKPSGGQ</sequence>
<name>A0ABX1J0C0_9PSEU</name>
<dbReference type="PANTHER" id="PTHR33371">
    <property type="entry name" value="INTERMEMBRANE PHOSPHOLIPID TRANSPORT SYSTEM BINDING PROTEIN MLAD-RELATED"/>
    <property type="match status" value="1"/>
</dbReference>
<evidence type="ECO:0000313" key="3">
    <source>
        <dbReference type="EMBL" id="NKQ53217.1"/>
    </source>
</evidence>
<evidence type="ECO:0000259" key="2">
    <source>
        <dbReference type="Pfam" id="PF02470"/>
    </source>
</evidence>
<dbReference type="InterPro" id="IPR003399">
    <property type="entry name" value="Mce/MlaD"/>
</dbReference>
<protein>
    <submittedName>
        <fullName evidence="3">MCE family protein</fullName>
    </submittedName>
</protein>
<evidence type="ECO:0000256" key="1">
    <source>
        <dbReference type="SAM" id="Phobius"/>
    </source>
</evidence>
<evidence type="ECO:0000313" key="4">
    <source>
        <dbReference type="Proteomes" id="UP000715441"/>
    </source>
</evidence>